<reference evidence="10" key="1">
    <citation type="submission" date="2016-03" db="EMBL/GenBank/DDBJ databases">
        <authorList>
            <person name="Borrel G."/>
            <person name="Mccann A."/>
            <person name="O'Toole P.W."/>
        </authorList>
    </citation>
    <scope>NUCLEOTIDE SEQUENCE</scope>
    <source>
        <strain evidence="10">183</strain>
    </source>
</reference>
<dbReference type="GeneID" id="41323340"/>
<sequence>MEQSYYLFSSGSLHRKDNSLTLIKSDGSYSDIPIERVYDLYIFGEMNYNSSLFSFLGSKKVTVHMFNYYDFYVGSFCPKDSMNSGNILVKQVEHYLDYSKRLEIAKEFILSAADNIYRNLRYYEERDKDLIPYMIYIEELSHMLPDVKSIEELMGIEGNIRQKYYAAFNVIINQEINFTKRVKNPPNNMINTMISYCNSLLYTKILSELYKTYLDPTISYLHQPGTKRFSLCLDISEIFKPLIVDRMIFSMLNKNQITMDDFDNKIGYLRIKEKGVKKIVEEFEKRLQATIKHKTLNRTVSYKHLIRLEAYKLIKHIIGEQKYQGFRIWW</sequence>
<keyword evidence="6 9" id="KW-0051">Antiviral defense</keyword>
<dbReference type="InterPro" id="IPR042211">
    <property type="entry name" value="CRISPR-assoc_Cas1_N"/>
</dbReference>
<keyword evidence="5 9" id="KW-0460">Magnesium</keyword>
<comment type="caution">
    <text evidence="10">The sequence shown here is derived from an EMBL/GenBank/DDBJ whole genome shotgun (WGS) entry which is preliminary data.</text>
</comment>
<proteinExistence type="inferred from homology"/>
<dbReference type="InterPro" id="IPR042206">
    <property type="entry name" value="CRISPR-assoc_Cas1_C"/>
</dbReference>
<evidence type="ECO:0000313" key="10">
    <source>
        <dbReference type="EMBL" id="TQS84648.1"/>
    </source>
</evidence>
<dbReference type="RefSeq" id="WP_020448807.1">
    <property type="nucleotide sequence ID" value="NZ_CAYAYE010000015.1"/>
</dbReference>
<dbReference type="CDD" id="cd09722">
    <property type="entry name" value="Cas1_I-B"/>
    <property type="match status" value="1"/>
</dbReference>
<keyword evidence="8 9" id="KW-0464">Manganese</keyword>
<dbReference type="Gene3D" id="1.20.120.920">
    <property type="entry name" value="CRISPR-associated endonuclease Cas1, C-terminal domain"/>
    <property type="match status" value="1"/>
</dbReference>
<dbReference type="Pfam" id="PF01867">
    <property type="entry name" value="Cas_Cas1"/>
    <property type="match status" value="1"/>
</dbReference>
<dbReference type="EC" id="3.1.-.-" evidence="9"/>
<dbReference type="GO" id="GO:0016787">
    <property type="term" value="F:hydrolase activity"/>
    <property type="evidence" value="ECO:0007669"/>
    <property type="project" value="UniProtKB-KW"/>
</dbReference>
<dbReference type="GO" id="GO:0043571">
    <property type="term" value="P:maintenance of CRISPR repeat elements"/>
    <property type="evidence" value="ECO:0007669"/>
    <property type="project" value="UniProtKB-UniRule"/>
</dbReference>
<dbReference type="GO" id="GO:0051607">
    <property type="term" value="P:defense response to virus"/>
    <property type="evidence" value="ECO:0007669"/>
    <property type="project" value="UniProtKB-UniRule"/>
</dbReference>
<dbReference type="Proteomes" id="UP000752814">
    <property type="component" value="Unassembled WGS sequence"/>
</dbReference>
<evidence type="ECO:0000256" key="7">
    <source>
        <dbReference type="ARBA" id="ARBA00023125"/>
    </source>
</evidence>
<dbReference type="InterPro" id="IPR019858">
    <property type="entry name" value="CRISPR-assoc_Cas1_HMARI/TNEAP"/>
</dbReference>
<evidence type="ECO:0000256" key="5">
    <source>
        <dbReference type="ARBA" id="ARBA00022842"/>
    </source>
</evidence>
<feature type="binding site" evidence="9">
    <location>
        <position position="237"/>
    </location>
    <ligand>
        <name>Mn(2+)</name>
        <dbReference type="ChEBI" id="CHEBI:29035"/>
    </ligand>
</feature>
<evidence type="ECO:0000256" key="8">
    <source>
        <dbReference type="ARBA" id="ARBA00023211"/>
    </source>
</evidence>
<accession>A0A8J8TF85</accession>
<evidence type="ECO:0000256" key="1">
    <source>
        <dbReference type="ARBA" id="ARBA00022722"/>
    </source>
</evidence>
<dbReference type="NCBIfam" id="TIGR03641">
    <property type="entry name" value="cas1_HMARI"/>
    <property type="match status" value="1"/>
</dbReference>
<organism evidence="10 11">
    <name type="scientific">Candidatus Methanomassiliicoccus intestinalis</name>
    <dbReference type="NCBI Taxonomy" id="1406512"/>
    <lineage>
        <taxon>Archaea</taxon>
        <taxon>Methanobacteriati</taxon>
        <taxon>Thermoplasmatota</taxon>
        <taxon>Thermoplasmata</taxon>
        <taxon>Methanomassiliicoccales</taxon>
        <taxon>Methanomassiliicoccaceae</taxon>
        <taxon>Methanomassiliicoccus</taxon>
    </lineage>
</organism>
<gene>
    <name evidence="9" type="primary">cas1</name>
    <name evidence="10" type="ORF">A3207_00990</name>
</gene>
<protein>
    <recommendedName>
        <fullName evidence="9">CRISPR-associated endonuclease Cas1</fullName>
        <ecNumber evidence="9">3.1.-.-</ecNumber>
    </recommendedName>
</protein>
<keyword evidence="1 9" id="KW-0540">Nuclease</keyword>
<feature type="binding site" evidence="9">
    <location>
        <position position="222"/>
    </location>
    <ligand>
        <name>Mn(2+)</name>
        <dbReference type="ChEBI" id="CHEBI:29035"/>
    </ligand>
</feature>
<evidence type="ECO:0000256" key="9">
    <source>
        <dbReference type="HAMAP-Rule" id="MF_01470"/>
    </source>
</evidence>
<keyword evidence="3 9" id="KW-0255">Endonuclease</keyword>
<dbReference type="GO" id="GO:0004520">
    <property type="term" value="F:DNA endonuclease activity"/>
    <property type="evidence" value="ECO:0007669"/>
    <property type="project" value="InterPro"/>
</dbReference>
<dbReference type="OMA" id="HFYNYYG"/>
<evidence type="ECO:0000256" key="3">
    <source>
        <dbReference type="ARBA" id="ARBA00022759"/>
    </source>
</evidence>
<dbReference type="PANTHER" id="PTHR43219">
    <property type="entry name" value="CRISPR-ASSOCIATED ENDONUCLEASE CAS1"/>
    <property type="match status" value="1"/>
</dbReference>
<dbReference type="PANTHER" id="PTHR43219:SF1">
    <property type="entry name" value="CRISPR-ASSOCIATED ENDONUCLEASE CAS1"/>
    <property type="match status" value="1"/>
</dbReference>
<comment type="function">
    <text evidence="9">CRISPR (clustered regularly interspaced short palindromic repeat), is an adaptive immune system that provides protection against mobile genetic elements (viruses, transposable elements and conjugative plasmids). CRISPR clusters contain spacers, sequences complementary to antecedent mobile elements, and target invading nucleic acids. CRISPR clusters are transcribed and processed into CRISPR RNA (crRNA). Acts as a dsDNA endonuclease. Involved in the integration of spacer DNA into the CRISPR cassette.</text>
</comment>
<feature type="binding site" evidence="9">
    <location>
        <position position="157"/>
    </location>
    <ligand>
        <name>Mn(2+)</name>
        <dbReference type="ChEBI" id="CHEBI:29035"/>
    </ligand>
</feature>
<dbReference type="AlphaFoldDB" id="A0A8J8TF85"/>
<dbReference type="Gene3D" id="3.100.10.20">
    <property type="entry name" value="CRISPR-associated endonuclease Cas1, N-terminal domain"/>
    <property type="match status" value="1"/>
</dbReference>
<dbReference type="GO" id="GO:0003677">
    <property type="term" value="F:DNA binding"/>
    <property type="evidence" value="ECO:0007669"/>
    <property type="project" value="UniProtKB-KW"/>
</dbReference>
<name>A0A8J8TF85_9ARCH</name>
<dbReference type="GO" id="GO:0046872">
    <property type="term" value="F:metal ion binding"/>
    <property type="evidence" value="ECO:0007669"/>
    <property type="project" value="UniProtKB-UniRule"/>
</dbReference>
<evidence type="ECO:0000313" key="11">
    <source>
        <dbReference type="Proteomes" id="UP000752814"/>
    </source>
</evidence>
<dbReference type="EMBL" id="LVVT01000001">
    <property type="protein sequence ID" value="TQS84648.1"/>
    <property type="molecule type" value="Genomic_DNA"/>
</dbReference>
<dbReference type="InterPro" id="IPR002729">
    <property type="entry name" value="CRISPR-assoc_Cas1"/>
</dbReference>
<dbReference type="HAMAP" id="MF_01470">
    <property type="entry name" value="Cas1"/>
    <property type="match status" value="1"/>
</dbReference>
<comment type="cofactor">
    <cofactor evidence="9">
        <name>Mg(2+)</name>
        <dbReference type="ChEBI" id="CHEBI:18420"/>
    </cofactor>
    <cofactor evidence="9">
        <name>Mn(2+)</name>
        <dbReference type="ChEBI" id="CHEBI:29035"/>
    </cofactor>
</comment>
<comment type="subunit">
    <text evidence="9">Homodimer, forms a heterotetramer with a Cas2 homodimer.</text>
</comment>
<comment type="similarity">
    <text evidence="9">Belongs to the CRISPR-associated endonuclease Cas1 family.</text>
</comment>
<evidence type="ECO:0000256" key="6">
    <source>
        <dbReference type="ARBA" id="ARBA00023118"/>
    </source>
</evidence>
<keyword evidence="7 9" id="KW-0238">DNA-binding</keyword>
<keyword evidence="4 9" id="KW-0378">Hydrolase</keyword>
<evidence type="ECO:0000256" key="4">
    <source>
        <dbReference type="ARBA" id="ARBA00022801"/>
    </source>
</evidence>
<evidence type="ECO:0000256" key="2">
    <source>
        <dbReference type="ARBA" id="ARBA00022723"/>
    </source>
</evidence>
<keyword evidence="2 9" id="KW-0479">Metal-binding</keyword>
<dbReference type="NCBIfam" id="TIGR00287">
    <property type="entry name" value="cas1"/>
    <property type="match status" value="1"/>
</dbReference>